<accession>A0AAN8B8Q0</accession>
<sequence length="83" mass="9033">MIDHWHKRAPVVAEVLGHPLAPAGVDRRKVSGSGVSEMPHARSSVTWLGPSQMTVDGFERRALSPLRPTTYGGMRFIQAISSP</sequence>
<reference evidence="1 2" key="1">
    <citation type="journal article" date="2023" name="Mol. Biol. Evol.">
        <title>Genomics of Secondarily Temperate Adaptation in the Only Non-Antarctic Icefish.</title>
        <authorList>
            <person name="Rivera-Colon A.G."/>
            <person name="Rayamajhi N."/>
            <person name="Minhas B.F."/>
            <person name="Madrigal G."/>
            <person name="Bilyk K.T."/>
            <person name="Yoon V."/>
            <person name="Hune M."/>
            <person name="Gregory S."/>
            <person name="Cheng C.H.C."/>
            <person name="Catchen J.M."/>
        </authorList>
    </citation>
    <scope>NUCLEOTIDE SEQUENCE [LARGE SCALE GENOMIC DNA]</scope>
    <source>
        <strain evidence="1">JC2023a</strain>
    </source>
</reference>
<evidence type="ECO:0000313" key="2">
    <source>
        <dbReference type="Proteomes" id="UP001335648"/>
    </source>
</evidence>
<evidence type="ECO:0000313" key="1">
    <source>
        <dbReference type="EMBL" id="KAK5879975.1"/>
    </source>
</evidence>
<dbReference type="AlphaFoldDB" id="A0AAN8B8Q0"/>
<dbReference type="Proteomes" id="UP001335648">
    <property type="component" value="Unassembled WGS sequence"/>
</dbReference>
<gene>
    <name evidence="1" type="ORF">CesoFtcFv8_023045</name>
</gene>
<keyword evidence="2" id="KW-1185">Reference proteome</keyword>
<comment type="caution">
    <text evidence="1">The sequence shown here is derived from an EMBL/GenBank/DDBJ whole genome shotgun (WGS) entry which is preliminary data.</text>
</comment>
<protein>
    <submittedName>
        <fullName evidence="1">Uncharacterized protein</fullName>
    </submittedName>
</protein>
<organism evidence="1 2">
    <name type="scientific">Champsocephalus esox</name>
    <name type="common">pike icefish</name>
    <dbReference type="NCBI Taxonomy" id="159716"/>
    <lineage>
        <taxon>Eukaryota</taxon>
        <taxon>Metazoa</taxon>
        <taxon>Chordata</taxon>
        <taxon>Craniata</taxon>
        <taxon>Vertebrata</taxon>
        <taxon>Euteleostomi</taxon>
        <taxon>Actinopterygii</taxon>
        <taxon>Neopterygii</taxon>
        <taxon>Teleostei</taxon>
        <taxon>Neoteleostei</taxon>
        <taxon>Acanthomorphata</taxon>
        <taxon>Eupercaria</taxon>
        <taxon>Perciformes</taxon>
        <taxon>Notothenioidei</taxon>
        <taxon>Channichthyidae</taxon>
        <taxon>Champsocephalus</taxon>
    </lineage>
</organism>
<proteinExistence type="predicted"/>
<name>A0AAN8B8Q0_9TELE</name>
<dbReference type="EMBL" id="JAULUE010002064">
    <property type="protein sequence ID" value="KAK5879975.1"/>
    <property type="molecule type" value="Genomic_DNA"/>
</dbReference>